<evidence type="ECO:0000256" key="16">
    <source>
        <dbReference type="ARBA" id="ARBA00023136"/>
    </source>
</evidence>
<organism evidence="19 20">
    <name type="scientific">Clarias magur</name>
    <name type="common">Asian catfish</name>
    <name type="synonym">Macropteronotus magur</name>
    <dbReference type="NCBI Taxonomy" id="1594786"/>
    <lineage>
        <taxon>Eukaryota</taxon>
        <taxon>Metazoa</taxon>
        <taxon>Chordata</taxon>
        <taxon>Craniata</taxon>
        <taxon>Vertebrata</taxon>
        <taxon>Euteleostomi</taxon>
        <taxon>Actinopterygii</taxon>
        <taxon>Neopterygii</taxon>
        <taxon>Teleostei</taxon>
        <taxon>Ostariophysi</taxon>
        <taxon>Siluriformes</taxon>
        <taxon>Clariidae</taxon>
        <taxon>Clarias</taxon>
    </lineage>
</organism>
<dbReference type="InterPro" id="IPR048501">
    <property type="entry name" value="Legum_prodom"/>
</dbReference>
<sequence>MQAEAEELELKNLDPALKGSGNELKTTGMEDEEGSDSEQAVVLWVPTGRRLVSGLFGINVVLLGAALVAGNTLNADGLPHNEPEVFLLLLMGLSVVWMMGYLLWTRRRPGAPPHRDHHAGGATVTLVLLLFAGFSLMLCVFLMVYNCMMAKCQSSPKVLLPFFQTPFLILQTYLLWAHSKDCIHKHRVLTRFGLMLTLCTDVLLWLNAVTDDSIHMEIEMERQYNETISSDNAGGDNMTECECGKQPACAALRKGYEVLYPFNMEFSLLASCMLYVMWKNVERHVIGSHSGHAPKITQRIMLHGGILCGLIFGMLVLISGIPVFLVYQLWVGQSKNRQEAFLMFYYFHLCVMPAMTLCSLTGTLVYHWKETKSQNRHQVSKGKHEGGVSKNPTRSLDIVLLLGAGLGQLSLSYFSLVAALAVGVGGIVENLHLSYSLLSLLELVLQNIFIIQGLHSHTHPHTPSHTVKNEAGGERDASKLACEMVKTGDSTERGESTKPCSKPNAHHWSTRLIREICAFLILANIMIITVDMASDGKQWVLLAAGSKGWENYRHQADVCHAYQVVSQNGIPDEQIIVMMYDDIAHHEENPFPGSIINVPKGPDVYDGVPKDYTRKHVSAANFLSVLRGDSRAIRKRGWKKVIKSRANDSIFIYLSDHGGHGVFQFPGSTLYAHDLIDTVKEMSSKGKFSEMVIYMEACHAGSMLDELPNLGNVYAVAASTPDESSYACFFDKKRNAYLADAFTAYWLHHTKRTNLRTNTLEDQFDYIKEKVMDTVMEWEENQTPCHYGNRFMLQLPLSNFLGTSSYELRRIYKSQSRRFKVTDVVESVNVPLLIQENRIKKEGNSRRREALQIQYNELQRKQSTLDMAMQRIAQRCTSDRGSRALSEKHEVTRTYELKVVAEHFRTNLFNWEEDEFVFTRSHLQVLVNLCECCRDVT</sequence>
<dbReference type="PANTHER" id="PTHR12000">
    <property type="entry name" value="HEMOGLOBINASE FAMILY MEMBER"/>
    <property type="match status" value="1"/>
</dbReference>
<dbReference type="InterPro" id="IPR001096">
    <property type="entry name" value="Peptidase_C13"/>
</dbReference>
<evidence type="ECO:0000256" key="8">
    <source>
        <dbReference type="ARBA" id="ARBA00022670"/>
    </source>
</evidence>
<dbReference type="Gene3D" id="3.40.50.1460">
    <property type="match status" value="1"/>
</dbReference>
<dbReference type="AlphaFoldDB" id="A0A8J4U0C6"/>
<keyword evidence="13" id="KW-0788">Thiol protease</keyword>
<dbReference type="GO" id="GO:0015252">
    <property type="term" value="F:proton channel activity"/>
    <property type="evidence" value="ECO:0007669"/>
    <property type="project" value="InterPro"/>
</dbReference>
<dbReference type="GO" id="GO:0005773">
    <property type="term" value="C:vacuole"/>
    <property type="evidence" value="ECO:0007669"/>
    <property type="project" value="GOC"/>
</dbReference>
<dbReference type="EC" id="3.4.22.34" evidence="5"/>
<dbReference type="FunFam" id="3.40.50.1460:FF:000006">
    <property type="entry name" value="Legumain"/>
    <property type="match status" value="1"/>
</dbReference>
<evidence type="ECO:0000256" key="14">
    <source>
        <dbReference type="ARBA" id="ARBA00022989"/>
    </source>
</evidence>
<keyword evidence="6" id="KW-0813">Transport</keyword>
<keyword evidence="14 18" id="KW-1133">Transmembrane helix</keyword>
<keyword evidence="16 18" id="KW-0472">Membrane</keyword>
<keyword evidence="20" id="KW-1185">Reference proteome</keyword>
<dbReference type="Proteomes" id="UP000727407">
    <property type="component" value="Unassembled WGS sequence"/>
</dbReference>
<keyword evidence="17" id="KW-0407">Ion channel</keyword>
<feature type="transmembrane region" description="Helical" evidence="18">
    <location>
        <begin position="85"/>
        <end position="104"/>
    </location>
</feature>
<dbReference type="PRINTS" id="PR00776">
    <property type="entry name" value="HEMOGLOBNASE"/>
</dbReference>
<keyword evidence="15" id="KW-0406">Ion transport</keyword>
<evidence type="ECO:0000313" key="19">
    <source>
        <dbReference type="EMBL" id="KAF5888229.1"/>
    </source>
</evidence>
<reference evidence="19" key="1">
    <citation type="submission" date="2020-07" db="EMBL/GenBank/DDBJ databases">
        <title>Clarias magur genome sequencing, assembly and annotation.</title>
        <authorList>
            <person name="Kushwaha B."/>
            <person name="Kumar R."/>
            <person name="Das P."/>
            <person name="Joshi C.G."/>
            <person name="Kumar D."/>
            <person name="Nagpure N.S."/>
            <person name="Pandey M."/>
            <person name="Agarwal S."/>
            <person name="Srivastava S."/>
            <person name="Singh M."/>
            <person name="Sahoo L."/>
            <person name="Jayasankar P."/>
            <person name="Meher P.K."/>
            <person name="Koringa P.G."/>
            <person name="Iquebal M.A."/>
            <person name="Das S.P."/>
            <person name="Bit A."/>
            <person name="Patnaik S."/>
            <person name="Patel N."/>
            <person name="Shah T.M."/>
            <person name="Hinsu A."/>
            <person name="Jena J.K."/>
        </authorList>
    </citation>
    <scope>NUCLEOTIDE SEQUENCE</scope>
    <source>
        <strain evidence="19">CIFAMagur01</strain>
        <tissue evidence="19">Testis</tissue>
    </source>
</reference>
<name>A0A8J4U0C6_CLAMG</name>
<evidence type="ECO:0000256" key="13">
    <source>
        <dbReference type="ARBA" id="ARBA00022807"/>
    </source>
</evidence>
<evidence type="ECO:0000256" key="12">
    <source>
        <dbReference type="ARBA" id="ARBA00022801"/>
    </source>
</evidence>
<evidence type="ECO:0000256" key="11">
    <source>
        <dbReference type="ARBA" id="ARBA00022781"/>
    </source>
</evidence>
<proteinExistence type="inferred from homology"/>
<feature type="transmembrane region" description="Helical" evidence="18">
    <location>
        <begin position="158"/>
        <end position="176"/>
    </location>
</feature>
<evidence type="ECO:0000256" key="6">
    <source>
        <dbReference type="ARBA" id="ARBA00022448"/>
    </source>
</evidence>
<feature type="transmembrane region" description="Helical" evidence="18">
    <location>
        <begin position="398"/>
        <end position="427"/>
    </location>
</feature>
<evidence type="ECO:0000256" key="18">
    <source>
        <dbReference type="SAM" id="Phobius"/>
    </source>
</evidence>
<evidence type="ECO:0000256" key="1">
    <source>
        <dbReference type="ARBA" id="ARBA00000810"/>
    </source>
</evidence>
<gene>
    <name evidence="19" type="ORF">DAT39_021963</name>
</gene>
<evidence type="ECO:0000256" key="5">
    <source>
        <dbReference type="ARBA" id="ARBA00012628"/>
    </source>
</evidence>
<feature type="transmembrane region" description="Helical" evidence="18">
    <location>
        <begin position="345"/>
        <end position="366"/>
    </location>
</feature>
<keyword evidence="12" id="KW-0378">Hydrolase</keyword>
<comment type="similarity">
    <text evidence="3">Belongs to the otopetrin family.</text>
</comment>
<evidence type="ECO:0000256" key="2">
    <source>
        <dbReference type="ARBA" id="ARBA00004651"/>
    </source>
</evidence>
<keyword evidence="11" id="KW-0375">Hydrogen ion transport</keyword>
<accession>A0A8J4U0C6</accession>
<evidence type="ECO:0000256" key="15">
    <source>
        <dbReference type="ARBA" id="ARBA00023065"/>
    </source>
</evidence>
<comment type="subcellular location">
    <subcellularLocation>
        <location evidence="2">Cell membrane</location>
        <topology evidence="2">Multi-pass membrane protein</topology>
    </subcellularLocation>
</comment>
<comment type="catalytic activity">
    <reaction evidence="1">
        <text>Hydrolysis of proteins and small molecule substrates at -Asn-|-Xaa- bonds.</text>
        <dbReference type="EC" id="3.4.22.34"/>
    </reaction>
</comment>
<keyword evidence="9 18" id="KW-0812">Transmembrane</keyword>
<feature type="non-terminal residue" evidence="19">
    <location>
        <position position="937"/>
    </location>
</feature>
<feature type="transmembrane region" description="Helical" evidence="18">
    <location>
        <begin position="299"/>
        <end position="325"/>
    </location>
</feature>
<dbReference type="InterPro" id="IPR004878">
    <property type="entry name" value="Otopetrin"/>
</dbReference>
<keyword evidence="7" id="KW-1003">Cell membrane</keyword>
<dbReference type="Gene3D" id="1.10.132.130">
    <property type="match status" value="1"/>
</dbReference>
<comment type="similarity">
    <text evidence="4">Belongs to the peptidase C13 family.</text>
</comment>
<dbReference type="GO" id="GO:0051603">
    <property type="term" value="P:proteolysis involved in protein catabolic process"/>
    <property type="evidence" value="ECO:0007669"/>
    <property type="project" value="TreeGrafter"/>
</dbReference>
<evidence type="ECO:0000256" key="9">
    <source>
        <dbReference type="ARBA" id="ARBA00022692"/>
    </source>
</evidence>
<dbReference type="PANTHER" id="PTHR12000:SF21">
    <property type="entry name" value="LEGUMAIN-RELATED"/>
    <property type="match status" value="1"/>
</dbReference>
<dbReference type="GO" id="GO:0004197">
    <property type="term" value="F:cysteine-type endopeptidase activity"/>
    <property type="evidence" value="ECO:0007669"/>
    <property type="project" value="UniProtKB-EC"/>
</dbReference>
<protein>
    <recommendedName>
        <fullName evidence="5">legumain</fullName>
        <ecNumber evidence="5">3.4.22.34</ecNumber>
    </recommendedName>
</protein>
<dbReference type="InterPro" id="IPR046427">
    <property type="entry name" value="Legumain_prodom_sf"/>
</dbReference>
<evidence type="ECO:0000256" key="10">
    <source>
        <dbReference type="ARBA" id="ARBA00022729"/>
    </source>
</evidence>
<dbReference type="OrthoDB" id="192611at2759"/>
<evidence type="ECO:0000313" key="20">
    <source>
        <dbReference type="Proteomes" id="UP000727407"/>
    </source>
</evidence>
<evidence type="ECO:0000256" key="7">
    <source>
        <dbReference type="ARBA" id="ARBA00022475"/>
    </source>
</evidence>
<evidence type="ECO:0000256" key="17">
    <source>
        <dbReference type="ARBA" id="ARBA00023303"/>
    </source>
</evidence>
<feature type="transmembrane region" description="Helical" evidence="18">
    <location>
        <begin position="51"/>
        <end position="73"/>
    </location>
</feature>
<keyword evidence="10" id="KW-0732">Signal</keyword>
<dbReference type="CDD" id="cd21115">
    <property type="entry name" value="legumain_C"/>
    <property type="match status" value="1"/>
</dbReference>
<dbReference type="Pfam" id="PF01650">
    <property type="entry name" value="Peptidase_C13"/>
    <property type="match status" value="1"/>
</dbReference>
<evidence type="ECO:0000256" key="4">
    <source>
        <dbReference type="ARBA" id="ARBA00009941"/>
    </source>
</evidence>
<evidence type="ECO:0000256" key="3">
    <source>
        <dbReference type="ARBA" id="ARBA00006513"/>
    </source>
</evidence>
<comment type="caution">
    <text evidence="19">The sequence shown here is derived from an EMBL/GenBank/DDBJ whole genome shotgun (WGS) entry which is preliminary data.</text>
</comment>
<dbReference type="EMBL" id="QNUK01001017">
    <property type="protein sequence ID" value="KAF5888229.1"/>
    <property type="molecule type" value="Genomic_DNA"/>
</dbReference>
<keyword evidence="8" id="KW-0645">Protease</keyword>
<dbReference type="GO" id="GO:0005886">
    <property type="term" value="C:plasma membrane"/>
    <property type="evidence" value="ECO:0007669"/>
    <property type="project" value="UniProtKB-SubCell"/>
</dbReference>
<feature type="transmembrane region" description="Helical" evidence="18">
    <location>
        <begin position="124"/>
        <end position="146"/>
    </location>
</feature>
<dbReference type="GO" id="GO:0006624">
    <property type="term" value="P:vacuolar protein processing"/>
    <property type="evidence" value="ECO:0007669"/>
    <property type="project" value="TreeGrafter"/>
</dbReference>
<dbReference type="Pfam" id="PF03189">
    <property type="entry name" value="Otopetrin"/>
    <property type="match status" value="2"/>
</dbReference>